<evidence type="ECO:0000313" key="6">
    <source>
        <dbReference type="Proteomes" id="UP000253817"/>
    </source>
</evidence>
<evidence type="ECO:0000256" key="2">
    <source>
        <dbReference type="SAM" id="MobiDB-lite"/>
    </source>
</evidence>
<protein>
    <submittedName>
        <fullName evidence="5">Vanomycin resistance protein VanB</fullName>
    </submittedName>
</protein>
<dbReference type="Pfam" id="PF12229">
    <property type="entry name" value="PG_binding_4"/>
    <property type="match status" value="1"/>
</dbReference>
<feature type="region of interest" description="Disordered" evidence="2">
    <location>
        <begin position="736"/>
        <end position="763"/>
    </location>
</feature>
<feature type="domain" description="G5" evidence="4">
    <location>
        <begin position="662"/>
        <end position="741"/>
    </location>
</feature>
<dbReference type="InterPro" id="IPR011098">
    <property type="entry name" value="G5_dom"/>
</dbReference>
<dbReference type="PANTHER" id="PTHR35788:SF1">
    <property type="entry name" value="EXPORTED PROTEIN"/>
    <property type="match status" value="1"/>
</dbReference>
<dbReference type="Pfam" id="PF04294">
    <property type="entry name" value="VanW"/>
    <property type="match status" value="1"/>
</dbReference>
<dbReference type="InterPro" id="IPR007391">
    <property type="entry name" value="Vancomycin_resist_VanW"/>
</dbReference>
<keyword evidence="3" id="KW-0472">Membrane</keyword>
<keyword evidence="3" id="KW-0812">Transmembrane</keyword>
<dbReference type="PROSITE" id="PS51109">
    <property type="entry name" value="G5"/>
    <property type="match status" value="1"/>
</dbReference>
<organism evidence="5 6">
    <name type="scientific">Eggerthella sinensis</name>
    <dbReference type="NCBI Taxonomy" id="242230"/>
    <lineage>
        <taxon>Bacteria</taxon>
        <taxon>Bacillati</taxon>
        <taxon>Actinomycetota</taxon>
        <taxon>Coriobacteriia</taxon>
        <taxon>Eggerthellales</taxon>
        <taxon>Eggerthellaceae</taxon>
        <taxon>Eggerthella</taxon>
    </lineage>
</organism>
<keyword evidence="1" id="KW-0732">Signal</keyword>
<feature type="region of interest" description="Disordered" evidence="2">
    <location>
        <begin position="1"/>
        <end position="94"/>
    </location>
</feature>
<evidence type="ECO:0000259" key="4">
    <source>
        <dbReference type="PROSITE" id="PS51109"/>
    </source>
</evidence>
<feature type="transmembrane region" description="Helical" evidence="3">
    <location>
        <begin position="134"/>
        <end position="155"/>
    </location>
</feature>
<feature type="compositionally biased region" description="Basic and acidic residues" evidence="2">
    <location>
        <begin position="1"/>
        <end position="13"/>
    </location>
</feature>
<comment type="caution">
    <text evidence="5">The sequence shown here is derived from an EMBL/GenBank/DDBJ whole genome shotgun (WGS) entry which is preliminary data.</text>
</comment>
<dbReference type="EMBL" id="PPTT01000012">
    <property type="protein sequence ID" value="RDB68953.1"/>
    <property type="molecule type" value="Genomic_DNA"/>
</dbReference>
<accession>A0ABX9HKM0</accession>
<dbReference type="PANTHER" id="PTHR35788">
    <property type="entry name" value="EXPORTED PROTEIN-RELATED"/>
    <property type="match status" value="1"/>
</dbReference>
<gene>
    <name evidence="5" type="ORF">C1876_08345</name>
</gene>
<keyword evidence="6" id="KW-1185">Reference proteome</keyword>
<dbReference type="SMART" id="SM01208">
    <property type="entry name" value="G5"/>
    <property type="match status" value="1"/>
</dbReference>
<feature type="compositionally biased region" description="Polar residues" evidence="2">
    <location>
        <begin position="753"/>
        <end position="763"/>
    </location>
</feature>
<dbReference type="Proteomes" id="UP000253817">
    <property type="component" value="Unassembled WGS sequence"/>
</dbReference>
<feature type="transmembrane region" description="Helical" evidence="3">
    <location>
        <begin position="99"/>
        <end position="122"/>
    </location>
</feature>
<evidence type="ECO:0000256" key="1">
    <source>
        <dbReference type="ARBA" id="ARBA00022729"/>
    </source>
</evidence>
<dbReference type="InterPro" id="IPR052913">
    <property type="entry name" value="Glycopeptide_resist_protein"/>
</dbReference>
<dbReference type="InterPro" id="IPR022029">
    <property type="entry name" value="YoaR-like_PG-bd"/>
</dbReference>
<sequence length="763" mass="78493">MADRTPRDPDARRAPASQRDSYGRARPSGAPARRPSAAHAPARRSSSAPTSTPSGRSASAGSKRANAQRPRDSRAYNAPSVWTKEPPRSKASGGPVRRVLAAVGGALLSVLLLVGKGLGALLRALARLVSRSRIALAAVVLAAVVLVGGAVDFGMNAGKAYPGVRVGEIDAAGKTADELTALIDATYGTRLAEGGVTVYANDEAESRIADETAAAQDAALAEQLAVEEARANKLAWTADASTLEARVPAADLAAEALAVGREEGGVLARLGALFAGRALEPRAVYDDEALETLAADIDAAIGNPRVDYGIEVTDGVASVTEGHDGTMLDRDALKRTLDGIFLAGDGRGSFVAHAEYAPLRVDEAAARATCDAVNAAISDGAQFAYDGAAWSASASDIGAWVGTRVEGSSLVPFVDEAKAKPALLAHVAQVSKGDPIHATFEANDADVTVRTDGTGTIPLAAEAVAAFDAALFGEGGKAFSGGDAPVEVSIGAGPAPSELPFDEAMDLGIIGTIASYTTEFTVGAGTENRNHNIALVSELLSNSVVKPNDTWSFNGTAGECNEERGFKGAGAIIDGEYDDAVGGGICQVATTMFNAVYESGFPVVTRHNHSLYIGSYPTGRDAAVSWPDLDLVWENDSASDVLVRLSCVDGAVTATLYGVDPGYRVSTDTGAWSEGEHYATKTTVDETLAPGSSYVKTRGTDGRSITVVRTVKGEDGSILHEDAFGSVYDPVTEVVVEGPKSTEDDKGDAATAGGSSDVPSNER</sequence>
<evidence type="ECO:0000256" key="3">
    <source>
        <dbReference type="SAM" id="Phobius"/>
    </source>
</evidence>
<proteinExistence type="predicted"/>
<evidence type="ECO:0000313" key="5">
    <source>
        <dbReference type="EMBL" id="RDB68953.1"/>
    </source>
</evidence>
<feature type="compositionally biased region" description="Low complexity" evidence="2">
    <location>
        <begin position="24"/>
        <end position="67"/>
    </location>
</feature>
<name>A0ABX9HKM0_9ACTN</name>
<keyword evidence="3" id="KW-1133">Transmembrane helix</keyword>
<reference evidence="5 6" key="1">
    <citation type="journal article" date="2018" name="Elife">
        <title>Discovery and characterization of a prevalent human gut bacterial enzyme sufficient for the inactivation of a family of plant toxins.</title>
        <authorList>
            <person name="Koppel N."/>
            <person name="Bisanz J.E."/>
            <person name="Pandelia M.E."/>
            <person name="Turnbaugh P.J."/>
            <person name="Balskus E.P."/>
        </authorList>
    </citation>
    <scope>NUCLEOTIDE SEQUENCE [LARGE SCALE GENOMIC DNA]</scope>
    <source>
        <strain evidence="5 6">DSM 16107</strain>
    </source>
</reference>